<feature type="signal peptide" evidence="1">
    <location>
        <begin position="1"/>
        <end position="26"/>
    </location>
</feature>
<protein>
    <submittedName>
        <fullName evidence="2">Uncharacterized protein</fullName>
    </submittedName>
</protein>
<reference evidence="2" key="2">
    <citation type="submission" date="2020-08" db="EMBL/GenBank/DDBJ databases">
        <title>Plant Genome Project.</title>
        <authorList>
            <person name="Zhang R.-G."/>
        </authorList>
    </citation>
    <scope>NUCLEOTIDE SEQUENCE</scope>
    <source>
        <strain evidence="2">Huo1</strain>
        <tissue evidence="2">Leaf</tissue>
    </source>
</reference>
<feature type="chain" id="PRO_5036492580" evidence="1">
    <location>
        <begin position="27"/>
        <end position="152"/>
    </location>
</feature>
<accession>A0A8X8W9A3</accession>
<evidence type="ECO:0000313" key="3">
    <source>
        <dbReference type="Proteomes" id="UP000298416"/>
    </source>
</evidence>
<gene>
    <name evidence="2" type="ORF">SASPL_148195</name>
</gene>
<proteinExistence type="predicted"/>
<name>A0A8X8W9A3_SALSN</name>
<dbReference type="EMBL" id="PNBA02000019">
    <property type="protein sequence ID" value="KAG6390460.1"/>
    <property type="molecule type" value="Genomic_DNA"/>
</dbReference>
<organism evidence="2">
    <name type="scientific">Salvia splendens</name>
    <name type="common">Scarlet sage</name>
    <dbReference type="NCBI Taxonomy" id="180675"/>
    <lineage>
        <taxon>Eukaryota</taxon>
        <taxon>Viridiplantae</taxon>
        <taxon>Streptophyta</taxon>
        <taxon>Embryophyta</taxon>
        <taxon>Tracheophyta</taxon>
        <taxon>Spermatophyta</taxon>
        <taxon>Magnoliopsida</taxon>
        <taxon>eudicotyledons</taxon>
        <taxon>Gunneridae</taxon>
        <taxon>Pentapetalae</taxon>
        <taxon>asterids</taxon>
        <taxon>lamiids</taxon>
        <taxon>Lamiales</taxon>
        <taxon>Lamiaceae</taxon>
        <taxon>Nepetoideae</taxon>
        <taxon>Mentheae</taxon>
        <taxon>Salviinae</taxon>
        <taxon>Salvia</taxon>
        <taxon>Salvia subgen. Calosphace</taxon>
        <taxon>core Calosphace</taxon>
    </lineage>
</organism>
<evidence type="ECO:0000256" key="1">
    <source>
        <dbReference type="SAM" id="SignalP"/>
    </source>
</evidence>
<comment type="caution">
    <text evidence="2">The sequence shown here is derived from an EMBL/GenBank/DDBJ whole genome shotgun (WGS) entry which is preliminary data.</text>
</comment>
<keyword evidence="3" id="KW-1185">Reference proteome</keyword>
<reference evidence="2" key="1">
    <citation type="submission" date="2018-01" db="EMBL/GenBank/DDBJ databases">
        <authorList>
            <person name="Mao J.F."/>
        </authorList>
    </citation>
    <scope>NUCLEOTIDE SEQUENCE</scope>
    <source>
        <strain evidence="2">Huo1</strain>
        <tissue evidence="2">Leaf</tissue>
    </source>
</reference>
<keyword evidence="1" id="KW-0732">Signal</keyword>
<dbReference type="AlphaFoldDB" id="A0A8X8W9A3"/>
<sequence length="152" mass="15803">MSSKALLLLGLFLAVAFLISSEVASATDLASVDPCNQYFLFPNNLIICCTQPRKPMGAADTIVVVADTVVEATEVAVEVADTVVEATEVAVEAVEVAVEAVEVAVEVDMEATEGARAEEATEASVVGAEATVETKVATDVPTDDETQELSHC</sequence>
<dbReference type="Proteomes" id="UP000298416">
    <property type="component" value="Unassembled WGS sequence"/>
</dbReference>
<evidence type="ECO:0000313" key="2">
    <source>
        <dbReference type="EMBL" id="KAG6390460.1"/>
    </source>
</evidence>